<evidence type="ECO:0000256" key="6">
    <source>
        <dbReference type="SAM" id="Phobius"/>
    </source>
</evidence>
<evidence type="ECO:0000313" key="9">
    <source>
        <dbReference type="Proteomes" id="UP001058364"/>
    </source>
</evidence>
<keyword evidence="4 6" id="KW-1133">Transmembrane helix</keyword>
<dbReference type="PANTHER" id="PTHR33545">
    <property type="entry name" value="UPF0750 MEMBRANE PROTEIN YITT-RELATED"/>
    <property type="match status" value="1"/>
</dbReference>
<gene>
    <name evidence="8" type="ORF">NX772_03435</name>
</gene>
<evidence type="ECO:0000313" key="8">
    <source>
        <dbReference type="EMBL" id="UWD34115.1"/>
    </source>
</evidence>
<accession>A0ABY5TTX7</accession>
<evidence type="ECO:0000256" key="2">
    <source>
        <dbReference type="ARBA" id="ARBA00022475"/>
    </source>
</evidence>
<feature type="transmembrane region" description="Helical" evidence="6">
    <location>
        <begin position="207"/>
        <end position="227"/>
    </location>
</feature>
<dbReference type="InterPro" id="IPR051461">
    <property type="entry name" value="UPF0750_membrane"/>
</dbReference>
<comment type="subcellular location">
    <subcellularLocation>
        <location evidence="1">Cell membrane</location>
        <topology evidence="1">Multi-pass membrane protein</topology>
    </subcellularLocation>
</comment>
<evidence type="ECO:0000259" key="7">
    <source>
        <dbReference type="Pfam" id="PF10035"/>
    </source>
</evidence>
<keyword evidence="9" id="KW-1185">Reference proteome</keyword>
<feature type="transmembrane region" description="Helical" evidence="6">
    <location>
        <begin position="239"/>
        <end position="265"/>
    </location>
</feature>
<name>A0ABY5TTX7_9BACT</name>
<sequence>MSTNSNNKFKSQFVNLQKELINMDNHNPKNLIEVCKKKPFSIFMMFLSSCLFTFAITVILAQSKTIPSGLTAIPTLITYIFSITKPYFSFIYLLLNLPLIIIFWKSIKKSFLYLTIIWMIFQNLWNLFFNIEIIKNFLIYHISITSESWNINKALESNSDLWQIIYYTVFGSVLIGTSIGISWKFGGSTGGTDFISYYYSTKKRKPIGKILFIISISIALFSLITFGSLGHFNIGEGRIYRILGIQVISTILYIFITSIIVNLIYPKYKKVAITIYCSEPQKIMNHLKEINYWHSYNLWVGQSGYTGKETYKIKTIALYLEVKMIVSELRKVDPKIWISLKPVIETSGLFDTSRIE</sequence>
<feature type="domain" description="DUF2179" evidence="7">
    <location>
        <begin position="296"/>
        <end position="348"/>
    </location>
</feature>
<protein>
    <submittedName>
        <fullName evidence="8">YitT family protein</fullName>
    </submittedName>
</protein>
<evidence type="ECO:0000256" key="5">
    <source>
        <dbReference type="ARBA" id="ARBA00023136"/>
    </source>
</evidence>
<dbReference type="PANTHER" id="PTHR33545:SF5">
    <property type="entry name" value="UPF0750 MEMBRANE PROTEIN YITT"/>
    <property type="match status" value="1"/>
</dbReference>
<dbReference type="Pfam" id="PF10035">
    <property type="entry name" value="DUF2179"/>
    <property type="match status" value="1"/>
</dbReference>
<dbReference type="Pfam" id="PF02588">
    <property type="entry name" value="YitT_membrane"/>
    <property type="match status" value="1"/>
</dbReference>
<feature type="transmembrane region" description="Helical" evidence="6">
    <location>
        <begin position="164"/>
        <end position="186"/>
    </location>
</feature>
<dbReference type="InterPro" id="IPR003740">
    <property type="entry name" value="YitT"/>
</dbReference>
<keyword evidence="5 6" id="KW-0472">Membrane</keyword>
<organism evidence="8 9">
    <name type="scientific">Mesomycoplasma molare</name>
    <dbReference type="NCBI Taxonomy" id="171288"/>
    <lineage>
        <taxon>Bacteria</taxon>
        <taxon>Bacillati</taxon>
        <taxon>Mycoplasmatota</taxon>
        <taxon>Mycoplasmoidales</taxon>
        <taxon>Metamycoplasmataceae</taxon>
        <taxon>Mesomycoplasma</taxon>
    </lineage>
</organism>
<dbReference type="Proteomes" id="UP001058364">
    <property type="component" value="Chromosome"/>
</dbReference>
<evidence type="ECO:0000256" key="1">
    <source>
        <dbReference type="ARBA" id="ARBA00004651"/>
    </source>
</evidence>
<feature type="transmembrane region" description="Helical" evidence="6">
    <location>
        <begin position="111"/>
        <end position="128"/>
    </location>
</feature>
<keyword evidence="3 6" id="KW-0812">Transmembrane</keyword>
<evidence type="ECO:0000256" key="4">
    <source>
        <dbReference type="ARBA" id="ARBA00022989"/>
    </source>
</evidence>
<dbReference type="EMBL" id="CP103423">
    <property type="protein sequence ID" value="UWD34115.1"/>
    <property type="molecule type" value="Genomic_DNA"/>
</dbReference>
<dbReference type="InterPro" id="IPR019264">
    <property type="entry name" value="DUF2179"/>
</dbReference>
<feature type="transmembrane region" description="Helical" evidence="6">
    <location>
        <begin position="87"/>
        <end position="104"/>
    </location>
</feature>
<proteinExistence type="predicted"/>
<dbReference type="RefSeq" id="WP_051542116.1">
    <property type="nucleotide sequence ID" value="NZ_CP103423.1"/>
</dbReference>
<reference evidence="8" key="1">
    <citation type="submission" date="2022-08" db="EMBL/GenBank/DDBJ databases">
        <title>Complete genome sequence of Mycoplasma molare type strain H 542.</title>
        <authorList>
            <person name="Spergser J."/>
        </authorList>
    </citation>
    <scope>NUCLEOTIDE SEQUENCE</scope>
    <source>
        <strain evidence="8">H 542</strain>
    </source>
</reference>
<feature type="transmembrane region" description="Helical" evidence="6">
    <location>
        <begin position="40"/>
        <end position="61"/>
    </location>
</feature>
<evidence type="ECO:0000256" key="3">
    <source>
        <dbReference type="ARBA" id="ARBA00022692"/>
    </source>
</evidence>
<keyword evidence="2" id="KW-1003">Cell membrane</keyword>